<evidence type="ECO:0000313" key="3">
    <source>
        <dbReference type="EMBL" id="AHF26172.1"/>
    </source>
</evidence>
<proteinExistence type="predicted"/>
<dbReference type="GO" id="GO:0071111">
    <property type="term" value="F:cyclic-guanylate-specific phosphodiesterase activity"/>
    <property type="evidence" value="ECO:0007669"/>
    <property type="project" value="InterPro"/>
</dbReference>
<dbReference type="InterPro" id="IPR000160">
    <property type="entry name" value="GGDEF_dom"/>
</dbReference>
<dbReference type="Pfam" id="PF00563">
    <property type="entry name" value="EAL"/>
    <property type="match status" value="1"/>
</dbReference>
<dbReference type="SMART" id="SM00052">
    <property type="entry name" value="EAL"/>
    <property type="match status" value="1"/>
</dbReference>
<dbReference type="PANTHER" id="PTHR33121:SF79">
    <property type="entry name" value="CYCLIC DI-GMP PHOSPHODIESTERASE PDED-RELATED"/>
    <property type="match status" value="1"/>
</dbReference>
<reference evidence="3" key="1">
    <citation type="journal article" date="2013" name="PLoS ONE">
        <title>Metagenomic insights into the carbohydrate-active enzymes carried by the microorganisms adhering to solid digesta in the rumen of cows.</title>
        <authorList>
            <person name="Wang L."/>
            <person name="Hatem A."/>
            <person name="Catalyurek U.V."/>
            <person name="Morrison M."/>
            <person name="Yu Z."/>
        </authorList>
    </citation>
    <scope>NUCLEOTIDE SEQUENCE</scope>
</reference>
<dbReference type="InterPro" id="IPR029787">
    <property type="entry name" value="Nucleotide_cyclase"/>
</dbReference>
<dbReference type="Pfam" id="PF00990">
    <property type="entry name" value="GGDEF"/>
    <property type="match status" value="1"/>
</dbReference>
<evidence type="ECO:0000259" key="1">
    <source>
        <dbReference type="PROSITE" id="PS50883"/>
    </source>
</evidence>
<dbReference type="SUPFAM" id="SSF55073">
    <property type="entry name" value="Nucleotide cyclase"/>
    <property type="match status" value="1"/>
</dbReference>
<accession>W0FT87</accession>
<dbReference type="PROSITE" id="PS50883">
    <property type="entry name" value="EAL"/>
    <property type="match status" value="1"/>
</dbReference>
<dbReference type="Gene3D" id="3.30.70.270">
    <property type="match status" value="1"/>
</dbReference>
<feature type="non-terminal residue" evidence="3">
    <location>
        <position position="550"/>
    </location>
</feature>
<evidence type="ECO:0000259" key="2">
    <source>
        <dbReference type="PROSITE" id="PS50887"/>
    </source>
</evidence>
<dbReference type="InterPro" id="IPR001633">
    <property type="entry name" value="EAL_dom"/>
</dbReference>
<dbReference type="EMBL" id="KC246869">
    <property type="protein sequence ID" value="AHF26172.1"/>
    <property type="molecule type" value="Genomic_DNA"/>
</dbReference>
<feature type="domain" description="EAL" evidence="1">
    <location>
        <begin position="324"/>
        <end position="550"/>
    </location>
</feature>
<feature type="domain" description="GGDEF" evidence="2">
    <location>
        <begin position="187"/>
        <end position="315"/>
    </location>
</feature>
<dbReference type="AlphaFoldDB" id="W0FT87"/>
<dbReference type="InterPro" id="IPR035919">
    <property type="entry name" value="EAL_sf"/>
</dbReference>
<dbReference type="SUPFAM" id="SSF141868">
    <property type="entry name" value="EAL domain-like"/>
    <property type="match status" value="1"/>
</dbReference>
<name>W0FT87_9BACT</name>
<sequence>MFPFLDALIADSPRDNIINRLKHTAYDELTIIDLAAGAYKSVYHFDGKYFAPVLNGTYRQLMEYASANMVHPDDRDAHYALMNSATMRERLAEAAPKGILSGTIRYLWMDGQWHEMFHLLVGGAEFGIPEGQVYFYLYDVKDIRDREEGQHVNAAANAERLRGMMPDLLTESTFFALAQERIRHLNGQWCMIAVDIKHFKLFKELNGQEKGDQLLVRFAEHIHDLSEFTGGLGCYRGQDDFGLMIPFEQSMIDKLFSTLQQEIDSLSGTSGFTPIFGISMIFETETSALDQFNRAALTAEEIKDDLQFHIRVYDPDTHERHVEEFKLLADFHESIRRGDITFHVQPQVNVDNGMIVGGESLARWQKPDGTFVSPAVFVPVLEKYGVITDLDAFVWEQVCVWLRKTIDRGIRPVPVSVNVSRINIFSLDVPGKLSELCAQYRLDHSLLEVEITESAYIEDDKRIQAAISGLRDKGFRVLMDDFGSGYSSLNMLRSIQVDIIKLDAQFLRFSIGEEQKGINILESIISMTKSLSTPMIVEGVETPALVRYLK</sequence>
<dbReference type="Gene3D" id="3.20.20.450">
    <property type="entry name" value="EAL domain"/>
    <property type="match status" value="1"/>
</dbReference>
<dbReference type="InterPro" id="IPR043128">
    <property type="entry name" value="Rev_trsase/Diguanyl_cyclase"/>
</dbReference>
<dbReference type="InterPro" id="IPR050706">
    <property type="entry name" value="Cyclic-di-GMP_PDE-like"/>
</dbReference>
<organism evidence="3">
    <name type="scientific">uncultured bacterium Contigcl_1774</name>
    <dbReference type="NCBI Taxonomy" id="1393661"/>
    <lineage>
        <taxon>Bacteria</taxon>
        <taxon>environmental samples</taxon>
    </lineage>
</organism>
<dbReference type="PANTHER" id="PTHR33121">
    <property type="entry name" value="CYCLIC DI-GMP PHOSPHODIESTERASE PDEF"/>
    <property type="match status" value="1"/>
</dbReference>
<dbReference type="PROSITE" id="PS50887">
    <property type="entry name" value="GGDEF"/>
    <property type="match status" value="1"/>
</dbReference>
<dbReference type="CDD" id="cd01948">
    <property type="entry name" value="EAL"/>
    <property type="match status" value="1"/>
</dbReference>
<protein>
    <submittedName>
        <fullName evidence="3">Diguanylate cyclase/phosphodiesterase with PAS/PAC sensor(S)</fullName>
    </submittedName>
</protein>